<feature type="domain" description="Peptidase S9 prolyl oligopeptidase catalytic" evidence="2">
    <location>
        <begin position="404"/>
        <end position="606"/>
    </location>
</feature>
<accession>A0A221P5H7</accession>
<dbReference type="KEGG" id="splu:LK06_027485"/>
<sequence>MTAPPRPSPGPSGPPPARRTFQVYRPALPQAARRMPHRMVFTGDADGRCEIFTWDSDAGVARQVTSRPHGTLRCAIDAEGTVWWFDEDPDGRGRWLLQDFTGGPDTPAFAGLPAARPHGLALSESGIAAVGLTDGQGLAVHLGRPGGRVEHLVRTAHPAALVDISPDGCLLALTGGSHTAHAVLLMRLDGQVVAELPGNTGALWPLGFRTPPVGPLRDGTGPGDGAPGTEPELLLVAQCDDGYRLATWTPAHGLRRHPWCSFDTEMTARWYPGRRQALIRRDRRGRSELYRADLERAALEPVRVPPGSVLDAVPREDGDVHYLWTDSVTPPVAVSSHGVPLPEPMTDPPRVPGRSLDLWTPGADGEVHSLITVPDDAEGARPTVFLVHGGPADHDRDAYDPAVHSLVAHGFTVARVNYRGSTGYGPRWRTAYPEGVGLTQVTDLASVRRHLIDAGLADPRAIGLWGGSWGGYLVLLALGARPELWQAGVAVKPIADYALAYRDGTPQLRALDERLFGGTPRQQPERWARSSPLTYVGEVRSPTLVVGARRDVKCPPAQIESYLAALREHGVPHESMWLGTGHDGFDGRDHLQVLRRSLVFLSRHLHGPRTGGKDAQSTAPTRR</sequence>
<protein>
    <submittedName>
        <fullName evidence="3">S9 family peptidase</fullName>
    </submittedName>
</protein>
<keyword evidence="1" id="KW-0378">Hydrolase</keyword>
<dbReference type="EMBL" id="CP022433">
    <property type="protein sequence ID" value="ASN27346.1"/>
    <property type="molecule type" value="Genomic_DNA"/>
</dbReference>
<evidence type="ECO:0000313" key="4">
    <source>
        <dbReference type="Proteomes" id="UP000031501"/>
    </source>
</evidence>
<dbReference type="Gene3D" id="2.130.10.10">
    <property type="entry name" value="YVTN repeat-like/Quinoprotein amine dehydrogenase"/>
    <property type="match status" value="1"/>
</dbReference>
<dbReference type="RefSeq" id="WP_063837845.1">
    <property type="nucleotide sequence ID" value="NZ_CP021080.1"/>
</dbReference>
<evidence type="ECO:0000259" key="2">
    <source>
        <dbReference type="Pfam" id="PF00326"/>
    </source>
</evidence>
<dbReference type="PANTHER" id="PTHR42776">
    <property type="entry name" value="SERINE PEPTIDASE S9 FAMILY MEMBER"/>
    <property type="match status" value="1"/>
</dbReference>
<keyword evidence="4" id="KW-1185">Reference proteome</keyword>
<dbReference type="SUPFAM" id="SSF53474">
    <property type="entry name" value="alpha/beta-Hydrolases"/>
    <property type="match status" value="1"/>
</dbReference>
<dbReference type="InterPro" id="IPR029058">
    <property type="entry name" value="AB_hydrolase_fold"/>
</dbReference>
<dbReference type="STRING" id="1355015.LK06_027485"/>
<dbReference type="InterPro" id="IPR001375">
    <property type="entry name" value="Peptidase_S9_cat"/>
</dbReference>
<dbReference type="GO" id="GO:0004252">
    <property type="term" value="F:serine-type endopeptidase activity"/>
    <property type="evidence" value="ECO:0007669"/>
    <property type="project" value="TreeGrafter"/>
</dbReference>
<dbReference type="AlphaFoldDB" id="A0A221P5H7"/>
<organism evidence="3 4">
    <name type="scientific">Streptomyces pluripotens</name>
    <dbReference type="NCBI Taxonomy" id="1355015"/>
    <lineage>
        <taxon>Bacteria</taxon>
        <taxon>Bacillati</taxon>
        <taxon>Actinomycetota</taxon>
        <taxon>Actinomycetes</taxon>
        <taxon>Kitasatosporales</taxon>
        <taxon>Streptomycetaceae</taxon>
        <taxon>Streptomyces</taxon>
    </lineage>
</organism>
<dbReference type="Proteomes" id="UP000031501">
    <property type="component" value="Chromosome"/>
</dbReference>
<proteinExistence type="predicted"/>
<dbReference type="GO" id="GO:0006508">
    <property type="term" value="P:proteolysis"/>
    <property type="evidence" value="ECO:0007669"/>
    <property type="project" value="InterPro"/>
</dbReference>
<name>A0A221P5H7_9ACTN</name>
<dbReference type="SUPFAM" id="SSF82171">
    <property type="entry name" value="DPP6 N-terminal domain-like"/>
    <property type="match status" value="1"/>
</dbReference>
<dbReference type="PANTHER" id="PTHR42776:SF27">
    <property type="entry name" value="DIPEPTIDYL PEPTIDASE FAMILY MEMBER 6"/>
    <property type="match status" value="1"/>
</dbReference>
<evidence type="ECO:0000256" key="1">
    <source>
        <dbReference type="ARBA" id="ARBA00022801"/>
    </source>
</evidence>
<evidence type="ECO:0000313" key="3">
    <source>
        <dbReference type="EMBL" id="ASN27346.1"/>
    </source>
</evidence>
<dbReference type="InterPro" id="IPR015943">
    <property type="entry name" value="WD40/YVTN_repeat-like_dom_sf"/>
</dbReference>
<dbReference type="OrthoDB" id="128799at2"/>
<dbReference type="Pfam" id="PF00326">
    <property type="entry name" value="Peptidase_S9"/>
    <property type="match status" value="1"/>
</dbReference>
<reference evidence="3 4" key="1">
    <citation type="submission" date="2017-07" db="EMBL/GenBank/DDBJ databases">
        <title>Genome sequence of Streptomyces pluripotens MUSC 137T.</title>
        <authorList>
            <person name="Ser H.-L."/>
            <person name="Lee L.-H."/>
        </authorList>
    </citation>
    <scope>NUCLEOTIDE SEQUENCE [LARGE SCALE GENOMIC DNA]</scope>
    <source>
        <strain evidence="3 4">MUSC 137</strain>
    </source>
</reference>
<gene>
    <name evidence="3" type="ORF">LK07_28655</name>
</gene>
<dbReference type="Gene3D" id="3.40.50.1820">
    <property type="entry name" value="alpha/beta hydrolase"/>
    <property type="match status" value="1"/>
</dbReference>